<evidence type="ECO:0000259" key="9">
    <source>
        <dbReference type="Pfam" id="PF25013"/>
    </source>
</evidence>
<keyword evidence="4" id="KW-0833">Ubl conjugation pathway</keyword>
<gene>
    <name evidence="10" type="ORF">TCAL_04628</name>
</gene>
<keyword evidence="3" id="KW-0677">Repeat</keyword>
<dbReference type="Proteomes" id="UP000318571">
    <property type="component" value="Chromosome 10"/>
</dbReference>
<dbReference type="InterPro" id="IPR055142">
    <property type="entry name" value="ZER1-like_C"/>
</dbReference>
<dbReference type="InterPro" id="IPR032675">
    <property type="entry name" value="LRR_dom_sf"/>
</dbReference>
<evidence type="ECO:0000256" key="4">
    <source>
        <dbReference type="ARBA" id="ARBA00022786"/>
    </source>
</evidence>
<protein>
    <recommendedName>
        <fullName evidence="5">Protein zer-1 homolog</fullName>
    </recommendedName>
    <alternativeName>
        <fullName evidence="6">Zyg-11 homolog B-like protein</fullName>
    </alternativeName>
</protein>
<dbReference type="STRING" id="6832.A0A553NFT2"/>
<dbReference type="Gene3D" id="1.25.10.10">
    <property type="entry name" value="Leucine-rich Repeat Variant"/>
    <property type="match status" value="1"/>
</dbReference>
<dbReference type="InterPro" id="IPR016024">
    <property type="entry name" value="ARM-type_fold"/>
</dbReference>
<evidence type="ECO:0000256" key="1">
    <source>
        <dbReference type="ARBA" id="ARBA00009420"/>
    </source>
</evidence>
<dbReference type="Pfam" id="PF25013">
    <property type="entry name" value="LRR_Zer-1"/>
    <property type="match status" value="1"/>
</dbReference>
<dbReference type="SUPFAM" id="SSF48371">
    <property type="entry name" value="ARM repeat"/>
    <property type="match status" value="1"/>
</dbReference>
<comment type="similarity">
    <text evidence="1">Belongs to the zyg-11 family.</text>
</comment>
<feature type="domain" description="Protein zer-1 homolog-like C-terminal" evidence="8">
    <location>
        <begin position="461"/>
        <end position="821"/>
    </location>
</feature>
<evidence type="ECO:0000313" key="11">
    <source>
        <dbReference type="Proteomes" id="UP000318571"/>
    </source>
</evidence>
<evidence type="ECO:0000256" key="3">
    <source>
        <dbReference type="ARBA" id="ARBA00022737"/>
    </source>
</evidence>
<dbReference type="OMA" id="QIRRKHA"/>
<accession>A0A553NFT2</accession>
<dbReference type="SUPFAM" id="SSF52047">
    <property type="entry name" value="RNI-like"/>
    <property type="match status" value="1"/>
</dbReference>
<evidence type="ECO:0000313" key="10">
    <source>
        <dbReference type="EMBL" id="TRY64313.1"/>
    </source>
</evidence>
<dbReference type="InterPro" id="IPR006553">
    <property type="entry name" value="Leu-rich_rpt_Cys-con_subtyp"/>
</dbReference>
<evidence type="ECO:0000256" key="6">
    <source>
        <dbReference type="ARBA" id="ARBA00081214"/>
    </source>
</evidence>
<dbReference type="EMBL" id="VCGU01000458">
    <property type="protein sequence ID" value="TRY64313.1"/>
    <property type="molecule type" value="Genomic_DNA"/>
</dbReference>
<reference evidence="10 11" key="1">
    <citation type="journal article" date="2018" name="Nat. Ecol. Evol.">
        <title>Genomic signatures of mitonuclear coevolution across populations of Tigriopus californicus.</title>
        <authorList>
            <person name="Barreto F.S."/>
            <person name="Watson E.T."/>
            <person name="Lima T.G."/>
            <person name="Willett C.S."/>
            <person name="Edmands S."/>
            <person name="Li W."/>
            <person name="Burton R.S."/>
        </authorList>
    </citation>
    <scope>NUCLEOTIDE SEQUENCE [LARGE SCALE GENOMIC DNA]</scope>
    <source>
        <strain evidence="10 11">San Diego</strain>
    </source>
</reference>
<dbReference type="SMART" id="SM00367">
    <property type="entry name" value="LRR_CC"/>
    <property type="match status" value="3"/>
</dbReference>
<dbReference type="Pfam" id="PF22964">
    <property type="entry name" value="ZER1-like_2nd"/>
    <property type="match status" value="1"/>
</dbReference>
<proteinExistence type="inferred from homology"/>
<feature type="compositionally biased region" description="Low complexity" evidence="7">
    <location>
        <begin position="350"/>
        <end position="359"/>
    </location>
</feature>
<sequence length="840" mass="94479">MNPSIEATAWEENCPDSLLDICTRYVLQHPQTYCCPKKFNNNMNEVAVDEAARVTPEINEAPIIFTLLPDLHLPTEICEKLFATLHEEGLDIEDCTAGIFADVTSCRLRRVNVRCSSITDHGLEYLLRHNLRDLDIHNCEALTPRTLESLNKYSKHLVNLNIGNTVQILPDYIYPKSDELDEDDVDSLDEEDRARTVFHERGYILNAPHLQKLCIRDLFVTRGSNYLSLLLKPLPRLTHLDLSSLHHTEGLGDLEVLKELTQLTSLVLHNFTQGITSEAVKTICQIKTLRHLDLSHQEEKMGKFLDPNETLAFIVLSLPHLTSLDISGTNLAGGSAQTSPTTPNAASKTLSSANSGASGLSDGLDGEDLSFKCDIPGLASRVNNPLEFLGLYKTSHDACYRVQIPAKQISGDANEKQILVAGRQYLDRPVVLENVLNDLFHIFRYENCLNIKAALDIILLAMDRHPGEKVIQISGSASLYYVVKVELKENINVKMKKKILATLLNGMFAHKNDAIMMRNGCLTLCQFTMPQDVIFDYERLVRILLYIVSEHKQPDTAFVQRAGIYLLNTLACQVDGQQKLLLGNLGTMEKMLCLIREREVNGNCDDVMETAWSCMWNVTDETPINCKRFLDGCGMQLFLQCKAQFPEKHDLLRNMMGLLGNVAEVPELRSTLMTPEFVSEFTHLLRSNMNGIEVSYNAAGVLAHMASDGAEAWTIESPSREEVLQDMENVIEGWDLTTKRNINYRSFEPILRLVRVQHTPQCQHWAVWALANLTKVDGKYCGLVEQEGGLSLLEELINSNVPQLSYPRVLELAAMVRDNVTQWKERDGVEPADESLEFDG</sequence>
<comment type="caution">
    <text evidence="10">The sequence shown here is derived from an EMBL/GenBank/DDBJ whole genome shotgun (WGS) entry which is preliminary data.</text>
</comment>
<feature type="compositionally biased region" description="Polar residues" evidence="7">
    <location>
        <begin position="333"/>
        <end position="349"/>
    </location>
</feature>
<dbReference type="PANTHER" id="PTHR12904">
    <property type="match status" value="1"/>
</dbReference>
<dbReference type="InterPro" id="IPR011989">
    <property type="entry name" value="ARM-like"/>
</dbReference>
<dbReference type="Gene3D" id="3.80.10.10">
    <property type="entry name" value="Ribonuclease Inhibitor"/>
    <property type="match status" value="2"/>
</dbReference>
<evidence type="ECO:0000256" key="2">
    <source>
        <dbReference type="ARBA" id="ARBA00022614"/>
    </source>
</evidence>
<dbReference type="GO" id="GO:0031462">
    <property type="term" value="C:Cul2-RING ubiquitin ligase complex"/>
    <property type="evidence" value="ECO:0007669"/>
    <property type="project" value="TreeGrafter"/>
</dbReference>
<dbReference type="FunFam" id="1.25.10.10:FF:000111">
    <property type="entry name" value="Protein zer-1 homolog"/>
    <property type="match status" value="1"/>
</dbReference>
<dbReference type="AlphaFoldDB" id="A0A553NFT2"/>
<name>A0A553NFT2_TIGCA</name>
<feature type="region of interest" description="Disordered" evidence="7">
    <location>
        <begin position="333"/>
        <end position="359"/>
    </location>
</feature>
<evidence type="ECO:0000259" key="8">
    <source>
        <dbReference type="Pfam" id="PF22964"/>
    </source>
</evidence>
<evidence type="ECO:0000256" key="7">
    <source>
        <dbReference type="SAM" id="MobiDB-lite"/>
    </source>
</evidence>
<keyword evidence="11" id="KW-1185">Reference proteome</keyword>
<evidence type="ECO:0000256" key="5">
    <source>
        <dbReference type="ARBA" id="ARBA00067612"/>
    </source>
</evidence>
<keyword evidence="2" id="KW-0433">Leucine-rich repeat</keyword>
<organism evidence="10 11">
    <name type="scientific">Tigriopus californicus</name>
    <name type="common">Marine copepod</name>
    <dbReference type="NCBI Taxonomy" id="6832"/>
    <lineage>
        <taxon>Eukaryota</taxon>
        <taxon>Metazoa</taxon>
        <taxon>Ecdysozoa</taxon>
        <taxon>Arthropoda</taxon>
        <taxon>Crustacea</taxon>
        <taxon>Multicrustacea</taxon>
        <taxon>Hexanauplia</taxon>
        <taxon>Copepoda</taxon>
        <taxon>Harpacticoida</taxon>
        <taxon>Harpacticidae</taxon>
        <taxon>Tigriopus</taxon>
    </lineage>
</organism>
<dbReference type="PANTHER" id="PTHR12904:SF23">
    <property type="entry name" value="PROTEIN ZER-1 HOMOLOG"/>
    <property type="match status" value="1"/>
</dbReference>
<dbReference type="InterPro" id="IPR056845">
    <property type="entry name" value="LRR_Zer-1"/>
</dbReference>
<feature type="domain" description="Zer-1-like leucine-rich repeats region" evidence="9">
    <location>
        <begin position="229"/>
        <end position="394"/>
    </location>
</feature>
<dbReference type="InterPro" id="IPR051341">
    <property type="entry name" value="Zyg-11_UBL_adapter"/>
</dbReference>